<reference evidence="2 3" key="1">
    <citation type="submission" date="2018-01" db="EMBL/GenBank/DDBJ databases">
        <title>Harnessing the power of phylogenomics to disentangle the directionality and signatures of interkingdom host jumping in the parasitic fungal genus Tolypocladium.</title>
        <authorList>
            <person name="Quandt C.A."/>
            <person name="Patterson W."/>
            <person name="Spatafora J.W."/>
        </authorList>
    </citation>
    <scope>NUCLEOTIDE SEQUENCE [LARGE SCALE GENOMIC DNA]</scope>
    <source>
        <strain evidence="2 3">NRBC 100945</strain>
    </source>
</reference>
<feature type="signal peptide" evidence="1">
    <location>
        <begin position="1"/>
        <end position="18"/>
    </location>
</feature>
<feature type="chain" id="PRO_5015697138" evidence="1">
    <location>
        <begin position="19"/>
        <end position="245"/>
    </location>
</feature>
<comment type="caution">
    <text evidence="2">The sequence shown here is derived from an EMBL/GenBank/DDBJ whole genome shotgun (WGS) entry which is preliminary data.</text>
</comment>
<dbReference type="AlphaFoldDB" id="A0A2S4KMK3"/>
<evidence type="ECO:0000313" key="3">
    <source>
        <dbReference type="Proteomes" id="UP000237481"/>
    </source>
</evidence>
<organism evidence="2 3">
    <name type="scientific">Tolypocladium paradoxum</name>
    <dbReference type="NCBI Taxonomy" id="94208"/>
    <lineage>
        <taxon>Eukaryota</taxon>
        <taxon>Fungi</taxon>
        <taxon>Dikarya</taxon>
        <taxon>Ascomycota</taxon>
        <taxon>Pezizomycotina</taxon>
        <taxon>Sordariomycetes</taxon>
        <taxon>Hypocreomycetidae</taxon>
        <taxon>Hypocreales</taxon>
        <taxon>Ophiocordycipitaceae</taxon>
        <taxon>Tolypocladium</taxon>
    </lineage>
</organism>
<proteinExistence type="predicted"/>
<dbReference type="EMBL" id="PKSG01001047">
    <property type="protein sequence ID" value="POR31419.1"/>
    <property type="molecule type" value="Genomic_DNA"/>
</dbReference>
<accession>A0A2S4KMK3</accession>
<evidence type="ECO:0000313" key="2">
    <source>
        <dbReference type="EMBL" id="POR31419.1"/>
    </source>
</evidence>
<dbReference type="Proteomes" id="UP000237481">
    <property type="component" value="Unassembled WGS sequence"/>
</dbReference>
<sequence length="245" mass="25765">MKTAALVAALLAPTACWALVGIKWKFEKKPSGGLKDVTFRINMADAPHVSGFCFAQQFKFHGVSKVGYIGLQPREDNVGGSVVRGVFSSLQKGSNSSHPNCHNGADGADGVSCAVDVNASYSPTYNLVVENISGRTWRGTLADPSSGQETVIGEWSLPSGARGIKSSQRGFVEYHLWNSNKKKPPSCGKLPKTQVMFGKPTTRTGGAGSGSVGDAYQHGDCKGKVAFKTSRISHTGGGAKVNVGF</sequence>
<dbReference type="OrthoDB" id="5576763at2759"/>
<dbReference type="STRING" id="94208.A0A2S4KMK3"/>
<name>A0A2S4KMK3_9HYPO</name>
<evidence type="ECO:0000256" key="1">
    <source>
        <dbReference type="SAM" id="SignalP"/>
    </source>
</evidence>
<gene>
    <name evidence="2" type="ORF">TPAR_08383</name>
</gene>
<protein>
    <submittedName>
        <fullName evidence="2">Uncharacterized protein</fullName>
    </submittedName>
</protein>
<keyword evidence="3" id="KW-1185">Reference proteome</keyword>
<keyword evidence="1" id="KW-0732">Signal</keyword>